<dbReference type="EMBL" id="CAXLJM020000072">
    <property type="protein sequence ID" value="CAL8127225.1"/>
    <property type="molecule type" value="Genomic_DNA"/>
</dbReference>
<proteinExistence type="inferred from homology"/>
<keyword evidence="6" id="KW-0472">Membrane</keyword>
<name>A0ABP1RE78_9HEXA</name>
<evidence type="ECO:0000313" key="10">
    <source>
        <dbReference type="Proteomes" id="UP001642540"/>
    </source>
</evidence>
<dbReference type="PANTHER" id="PTHR13254:SF0">
    <property type="entry name" value="GOLGIN SUBFAMILY A MEMBER 7_ERF4 DOMAIN-CONTAINING PROTEIN"/>
    <property type="match status" value="1"/>
</dbReference>
<evidence type="ECO:0000256" key="1">
    <source>
        <dbReference type="ARBA" id="ARBA00004406"/>
    </source>
</evidence>
<keyword evidence="5" id="KW-0256">Endoplasmic reticulum</keyword>
<evidence type="ECO:0000256" key="2">
    <source>
        <dbReference type="ARBA" id="ARBA00007732"/>
    </source>
</evidence>
<comment type="caution">
    <text evidence="9">The sequence shown here is derived from an EMBL/GenBank/DDBJ whole genome shotgun (WGS) entry which is preliminary data.</text>
</comment>
<evidence type="ECO:0000256" key="5">
    <source>
        <dbReference type="ARBA" id="ARBA00022824"/>
    </source>
</evidence>
<keyword evidence="10" id="KW-1185">Reference proteome</keyword>
<dbReference type="Pfam" id="PF10256">
    <property type="entry name" value="Erf4"/>
    <property type="match status" value="1"/>
</dbReference>
<feature type="region of interest" description="Disordered" evidence="7">
    <location>
        <begin position="1"/>
        <end position="42"/>
    </location>
</feature>
<evidence type="ECO:0000256" key="3">
    <source>
        <dbReference type="ARBA" id="ARBA00011396"/>
    </source>
</evidence>
<evidence type="ECO:0000256" key="7">
    <source>
        <dbReference type="SAM" id="MobiDB-lite"/>
    </source>
</evidence>
<dbReference type="PANTHER" id="PTHR13254">
    <property type="entry name" value="GOLGI AUTOANTIGEN, GOLGIN SUBFAMILY A, 7"/>
    <property type="match status" value="1"/>
</dbReference>
<comment type="subcellular location">
    <subcellularLocation>
        <location evidence="1">Endoplasmic reticulum membrane</location>
        <topology evidence="1">Peripheral membrane protein</topology>
    </subcellularLocation>
</comment>
<evidence type="ECO:0000313" key="9">
    <source>
        <dbReference type="EMBL" id="CAL8127225.1"/>
    </source>
</evidence>
<reference evidence="9 10" key="1">
    <citation type="submission" date="2024-08" db="EMBL/GenBank/DDBJ databases">
        <authorList>
            <person name="Cucini C."/>
            <person name="Frati F."/>
        </authorList>
    </citation>
    <scope>NUCLEOTIDE SEQUENCE [LARGE SCALE GENOMIC DNA]</scope>
</reference>
<organism evidence="9 10">
    <name type="scientific">Orchesella dallaii</name>
    <dbReference type="NCBI Taxonomy" id="48710"/>
    <lineage>
        <taxon>Eukaryota</taxon>
        <taxon>Metazoa</taxon>
        <taxon>Ecdysozoa</taxon>
        <taxon>Arthropoda</taxon>
        <taxon>Hexapoda</taxon>
        <taxon>Collembola</taxon>
        <taxon>Entomobryomorpha</taxon>
        <taxon>Entomobryoidea</taxon>
        <taxon>Orchesellidae</taxon>
        <taxon>Orchesellinae</taxon>
        <taxon>Orchesella</taxon>
    </lineage>
</organism>
<evidence type="ECO:0000256" key="4">
    <source>
        <dbReference type="ARBA" id="ARBA00018463"/>
    </source>
</evidence>
<dbReference type="InterPro" id="IPR019383">
    <property type="entry name" value="Golgin_A_7/ERF4"/>
</dbReference>
<feature type="compositionally biased region" description="Basic residues" evidence="7">
    <location>
        <begin position="1"/>
        <end position="21"/>
    </location>
</feature>
<accession>A0ABP1RE78</accession>
<protein>
    <recommendedName>
        <fullName evidence="4">Ras modification protein ERF4</fullName>
    </recommendedName>
</protein>
<dbReference type="InterPro" id="IPR051371">
    <property type="entry name" value="Ras_palmitoyltransferase"/>
</dbReference>
<evidence type="ECO:0000256" key="6">
    <source>
        <dbReference type="ARBA" id="ARBA00023136"/>
    </source>
</evidence>
<comment type="subunit">
    <text evidence="3">Interacts with ERF2.</text>
</comment>
<sequence length="249" mass="28936">MKKSHGSPRKVSKPQSKHSKKSLSGLATKNLDSDGNDGISKHDDDIEEKIMALCKEMHVPDPDELYVIARDFEGLNVNPNITQFSTTMPDGLGRWVDEADFEYTISQINSHFARAEKMDCRHMWNSMCKYLTCFTIQACQRTRMERAIIRVRNFILHQNHDIYHPKGFHIVEPAARGLRHIEFRSITFYSMKYFLEHENEIEVDEAEIHPHHHGHAPDIYTAPRRSVFSHHQLNVIQKRLSGVHLPEND</sequence>
<feature type="domain" description="Golgin subfamily A member 7/ERF4" evidence="8">
    <location>
        <begin position="68"/>
        <end position="182"/>
    </location>
</feature>
<evidence type="ECO:0000259" key="8">
    <source>
        <dbReference type="Pfam" id="PF10256"/>
    </source>
</evidence>
<gene>
    <name evidence="9" type="ORF">ODALV1_LOCUS21743</name>
</gene>
<dbReference type="Proteomes" id="UP001642540">
    <property type="component" value="Unassembled WGS sequence"/>
</dbReference>
<comment type="similarity">
    <text evidence="2">Belongs to the ERF4 family.</text>
</comment>